<comment type="cofactor">
    <cofactor evidence="1">
        <name>Mg(2+)</name>
        <dbReference type="ChEBI" id="CHEBI:18420"/>
    </cofactor>
</comment>
<dbReference type="GO" id="GO:0005737">
    <property type="term" value="C:cytoplasm"/>
    <property type="evidence" value="ECO:0000318"/>
    <property type="project" value="GO_Central"/>
</dbReference>
<organism evidence="19 20">
    <name type="scientific">Ciona intestinalis</name>
    <name type="common">Transparent sea squirt</name>
    <name type="synonym">Ascidia intestinalis</name>
    <dbReference type="NCBI Taxonomy" id="7719"/>
    <lineage>
        <taxon>Eukaryota</taxon>
        <taxon>Metazoa</taxon>
        <taxon>Chordata</taxon>
        <taxon>Tunicata</taxon>
        <taxon>Ascidiacea</taxon>
        <taxon>Phlebobranchia</taxon>
        <taxon>Cionidae</taxon>
        <taxon>Ciona</taxon>
    </lineage>
</organism>
<dbReference type="GO" id="GO:0046872">
    <property type="term" value="F:metal ion binding"/>
    <property type="evidence" value="ECO:0007669"/>
    <property type="project" value="UniProtKB-KW"/>
</dbReference>
<reference evidence="20" key="1">
    <citation type="journal article" date="2002" name="Science">
        <title>The draft genome of Ciona intestinalis: insights into chordate and vertebrate origins.</title>
        <authorList>
            <person name="Dehal P."/>
            <person name="Satou Y."/>
            <person name="Campbell R.K."/>
            <person name="Chapman J."/>
            <person name="Degnan B."/>
            <person name="De Tomaso A."/>
            <person name="Davidson B."/>
            <person name="Di Gregorio A."/>
            <person name="Gelpke M."/>
            <person name="Goodstein D.M."/>
            <person name="Harafuji N."/>
            <person name="Hastings K.E."/>
            <person name="Ho I."/>
            <person name="Hotta K."/>
            <person name="Huang W."/>
            <person name="Kawashima T."/>
            <person name="Lemaire P."/>
            <person name="Martinez D."/>
            <person name="Meinertzhagen I.A."/>
            <person name="Necula S."/>
            <person name="Nonaka M."/>
            <person name="Putnam N."/>
            <person name="Rash S."/>
            <person name="Saiga H."/>
            <person name="Satake M."/>
            <person name="Terry A."/>
            <person name="Yamada L."/>
            <person name="Wang H.G."/>
            <person name="Awazu S."/>
            <person name="Azumi K."/>
            <person name="Boore J."/>
            <person name="Branno M."/>
            <person name="Chin-Bow S."/>
            <person name="DeSantis R."/>
            <person name="Doyle S."/>
            <person name="Francino P."/>
            <person name="Keys D.N."/>
            <person name="Haga S."/>
            <person name="Hayashi H."/>
            <person name="Hino K."/>
            <person name="Imai K.S."/>
            <person name="Inaba K."/>
            <person name="Kano S."/>
            <person name="Kobayashi K."/>
            <person name="Kobayashi M."/>
            <person name="Lee B.I."/>
            <person name="Makabe K.W."/>
            <person name="Manohar C."/>
            <person name="Matassi G."/>
            <person name="Medina M."/>
            <person name="Mochizuki Y."/>
            <person name="Mount S."/>
            <person name="Morishita T."/>
            <person name="Miura S."/>
            <person name="Nakayama A."/>
            <person name="Nishizaka S."/>
            <person name="Nomoto H."/>
            <person name="Ohta F."/>
            <person name="Oishi K."/>
            <person name="Rigoutsos I."/>
            <person name="Sano M."/>
            <person name="Sasaki A."/>
            <person name="Sasakura Y."/>
            <person name="Shoguchi E."/>
            <person name="Shin-i T."/>
            <person name="Spagnuolo A."/>
            <person name="Stainier D."/>
            <person name="Suzuki M.M."/>
            <person name="Tassy O."/>
            <person name="Takatori N."/>
            <person name="Tokuoka M."/>
            <person name="Yagi K."/>
            <person name="Yoshizaki F."/>
            <person name="Wada S."/>
            <person name="Zhang C."/>
            <person name="Hyatt P.D."/>
            <person name="Larimer F."/>
            <person name="Detter C."/>
            <person name="Doggett N."/>
            <person name="Glavina T."/>
            <person name="Hawkins T."/>
            <person name="Richardson P."/>
            <person name="Lucas S."/>
            <person name="Kohara Y."/>
            <person name="Levine M."/>
            <person name="Satoh N."/>
            <person name="Rokhsar D.S."/>
        </authorList>
    </citation>
    <scope>NUCLEOTIDE SEQUENCE [LARGE SCALE GENOMIC DNA]</scope>
</reference>
<protein>
    <recommendedName>
        <fullName evidence="3">non-specific serine/threonine protein kinase</fullName>
        <ecNumber evidence="3">2.7.11.1</ecNumber>
    </recommendedName>
</protein>
<dbReference type="PROSITE" id="PS00107">
    <property type="entry name" value="PROTEIN_KINASE_ATP"/>
    <property type="match status" value="1"/>
</dbReference>
<sequence>MVMAEPRRCPIRIGFYDVIRTIGKGNFAVVKLARHRITKTEVAIKIIEKSHLDQSNLKKIYREIQILKLLRHQHIMKLYQVMETSTTIYLVCEYASHGEVFDFITQEERLPEPKARRMFYQVLSAIEYCHKNNVVHRDLKAENLLLDGNDNIKLADFGFGNFFQSGQNLNTWCGSPPYAAPEVFEGKLYEGPQLDVWSLGIVLYVLVCGTFPFDGSNLATLKERVLAGRFRIPYWMSGDCENLIRRMLVVNPKKRLTINQIKKHKWMQTFAVKAEVTMTKSDTTHLTGGHFPEFNEHVLKLMQGMGIGRSKTLESLRKSSYDHLYAIYHLLVDRLKQHRSSFPTDGKFKFESSQRRPSNIAEHALSNTHQPHVTSDATHKTFNRYHPNLPITSQHGTITENDADVTQTKDIFLPDEDLPSVKRSLVTCNNPMTSINPVTSYKPPGSPPLKPRFHHPIPKLPHQPWSFNSGLMGRSPAYPTSHPIRIRAEGIPPVTSIDEGIETSDEQLAMITPEVKERRHTLVVPDIANFYTTINGNMTQLSDTSLSTSPSAMTGSSGFCHDNSISAFSEPQDWNENEYSDVTLTHNTGNDVTPTVVLSRVGAVHHTDQSEARIMENQRQLLDVSPTGFREGRRASDGLLMVGETQIAEHLKRITRTHGFPTITQEDVNDCGVITEGDVQYGAFPNALSSSSSHGYDHRTMTSQHHVTQHINFKPYVSSYRRRSLQVPHLASESWSSPMTQESGGFPQHKSAIDQLLAFQKSQQVCDHNDKLQWSSWKPVEDKEVPLQKIQAVSQQRRDTIPLLANRTSPAPFSVASDESMTRTSTAEQAKRQPSLPVNQLLGQQSLVQQLQQRRLERRLKAAHHMHPTSSYHLPVQELEHLRIDANHGIVGVAPGFGLDALSSDEHIPQQSNLTNPLFERGGSPELIRCFPTATGSLPVSPSHYPKEDQIPTPSWSGSAEHYPMEYTFT</sequence>
<dbReference type="GO" id="GO:0005634">
    <property type="term" value="C:nucleus"/>
    <property type="evidence" value="ECO:0000318"/>
    <property type="project" value="GO_Central"/>
</dbReference>
<dbReference type="PROSITE" id="PS50011">
    <property type="entry name" value="PROTEIN_KINASE_DOM"/>
    <property type="match status" value="1"/>
</dbReference>
<dbReference type="FunFam" id="3.30.200.20:FF:000003">
    <property type="entry name" value="Non-specific serine/threonine protein kinase"/>
    <property type="match status" value="1"/>
</dbReference>
<comment type="catalytic activity">
    <reaction evidence="14">
        <text>L-seryl-[protein] + ATP = O-phospho-L-seryl-[protein] + ADP + H(+)</text>
        <dbReference type="Rhea" id="RHEA:17989"/>
        <dbReference type="Rhea" id="RHEA-COMP:9863"/>
        <dbReference type="Rhea" id="RHEA-COMP:11604"/>
        <dbReference type="ChEBI" id="CHEBI:15378"/>
        <dbReference type="ChEBI" id="CHEBI:29999"/>
        <dbReference type="ChEBI" id="CHEBI:30616"/>
        <dbReference type="ChEBI" id="CHEBI:83421"/>
        <dbReference type="ChEBI" id="CHEBI:456216"/>
        <dbReference type="EC" id="2.7.11.1"/>
    </reaction>
</comment>
<dbReference type="GO" id="GO:0004674">
    <property type="term" value="F:protein serine/threonine kinase activity"/>
    <property type="evidence" value="ECO:0000318"/>
    <property type="project" value="GO_Central"/>
</dbReference>
<dbReference type="InterPro" id="IPR057380">
    <property type="entry name" value="UBA_SIK1/2/3"/>
</dbReference>
<dbReference type="InterPro" id="IPR015940">
    <property type="entry name" value="UBA"/>
</dbReference>
<dbReference type="InterPro" id="IPR034672">
    <property type="entry name" value="SIK"/>
</dbReference>
<dbReference type="Proteomes" id="UP000008144">
    <property type="component" value="Unassembled WGS sequence"/>
</dbReference>
<dbReference type="InterPro" id="IPR000719">
    <property type="entry name" value="Prot_kinase_dom"/>
</dbReference>
<name>F6SFP2_CIOIN</name>
<dbReference type="Pfam" id="PF00069">
    <property type="entry name" value="Pkinase"/>
    <property type="match status" value="1"/>
</dbReference>
<accession>A0A1W5BLL1</accession>
<dbReference type="FunCoup" id="F6SFP2">
    <property type="interactions" value="102"/>
</dbReference>
<evidence type="ECO:0000256" key="8">
    <source>
        <dbReference type="ARBA" id="ARBA00022723"/>
    </source>
</evidence>
<dbReference type="GO" id="GO:0035556">
    <property type="term" value="P:intracellular signal transduction"/>
    <property type="evidence" value="ECO:0000318"/>
    <property type="project" value="GO_Central"/>
</dbReference>
<gene>
    <name evidence="19" type="primary">LOC100184385</name>
</gene>
<dbReference type="InterPro" id="IPR017441">
    <property type="entry name" value="Protein_kinase_ATP_BS"/>
</dbReference>
<dbReference type="GO" id="GO:0005524">
    <property type="term" value="F:ATP binding"/>
    <property type="evidence" value="ECO:0007669"/>
    <property type="project" value="UniProtKB-UniRule"/>
</dbReference>
<dbReference type="CDD" id="cd14071">
    <property type="entry name" value="STKc_SIK"/>
    <property type="match status" value="1"/>
</dbReference>
<dbReference type="InterPro" id="IPR011009">
    <property type="entry name" value="Kinase-like_dom_sf"/>
</dbReference>
<keyword evidence="6" id="KW-0597">Phosphoprotein</keyword>
<proteinExistence type="predicted"/>
<evidence type="ECO:0000256" key="9">
    <source>
        <dbReference type="ARBA" id="ARBA00022741"/>
    </source>
</evidence>
<dbReference type="FunFam" id="1.10.510.10:FF:000154">
    <property type="entry name" value="Serine/threonine-protein kinase SIK2"/>
    <property type="match status" value="1"/>
</dbReference>
<evidence type="ECO:0000256" key="12">
    <source>
        <dbReference type="ARBA" id="ARBA00022842"/>
    </source>
</evidence>
<keyword evidence="5" id="KW-0723">Serine/threonine-protein kinase</keyword>
<keyword evidence="11 15" id="KW-0067">ATP-binding</keyword>
<dbReference type="Gene3D" id="1.10.510.10">
    <property type="entry name" value="Transferase(Phosphotransferase) domain 1"/>
    <property type="match status" value="1"/>
</dbReference>
<keyword evidence="10" id="KW-0418">Kinase</keyword>
<dbReference type="PANTHER" id="PTHR24346:SF74">
    <property type="entry name" value="PROTEIN KINASE DOMAIN-CONTAINING PROTEIN"/>
    <property type="match status" value="1"/>
</dbReference>
<evidence type="ECO:0000256" key="5">
    <source>
        <dbReference type="ARBA" id="ARBA00022527"/>
    </source>
</evidence>
<feature type="domain" description="Protein kinase" evidence="17">
    <location>
        <begin position="16"/>
        <end position="267"/>
    </location>
</feature>
<dbReference type="OMA" id="WNENEYS"/>
<accession>F6SFP2</accession>
<dbReference type="Ensembl" id="ENSCINT00000012445.3">
    <property type="protein sequence ID" value="ENSCINP00000012445.3"/>
    <property type="gene ID" value="ENSCING00000006022.3"/>
</dbReference>
<comment type="catalytic activity">
    <reaction evidence="13">
        <text>L-threonyl-[protein] + ATP = O-phospho-L-threonyl-[protein] + ADP + H(+)</text>
        <dbReference type="Rhea" id="RHEA:46608"/>
        <dbReference type="Rhea" id="RHEA-COMP:11060"/>
        <dbReference type="Rhea" id="RHEA-COMP:11605"/>
        <dbReference type="ChEBI" id="CHEBI:15378"/>
        <dbReference type="ChEBI" id="CHEBI:30013"/>
        <dbReference type="ChEBI" id="CHEBI:30616"/>
        <dbReference type="ChEBI" id="CHEBI:61977"/>
        <dbReference type="ChEBI" id="CHEBI:456216"/>
        <dbReference type="EC" id="2.7.11.1"/>
    </reaction>
</comment>
<evidence type="ECO:0000256" key="16">
    <source>
        <dbReference type="SAM" id="MobiDB-lite"/>
    </source>
</evidence>
<dbReference type="SMART" id="SM00220">
    <property type="entry name" value="S_TKc"/>
    <property type="match status" value="1"/>
</dbReference>
<feature type="binding site" evidence="15">
    <location>
        <position position="45"/>
    </location>
    <ligand>
        <name>ATP</name>
        <dbReference type="ChEBI" id="CHEBI:30616"/>
    </ligand>
</feature>
<feature type="compositionally biased region" description="Polar residues" evidence="16">
    <location>
        <begin position="806"/>
        <end position="828"/>
    </location>
</feature>
<evidence type="ECO:0000256" key="4">
    <source>
        <dbReference type="ARBA" id="ARBA00022490"/>
    </source>
</evidence>
<evidence type="ECO:0000256" key="6">
    <source>
        <dbReference type="ARBA" id="ARBA00022553"/>
    </source>
</evidence>
<dbReference type="GeneTree" id="ENSGT00940000156445"/>
<reference evidence="19" key="2">
    <citation type="submission" date="2025-08" db="UniProtKB">
        <authorList>
            <consortium name="Ensembl"/>
        </authorList>
    </citation>
    <scope>IDENTIFICATION</scope>
</reference>
<dbReference type="GeneID" id="100184385"/>
<evidence type="ECO:0000313" key="20">
    <source>
        <dbReference type="Proteomes" id="UP000008144"/>
    </source>
</evidence>
<dbReference type="PANTHER" id="PTHR24346">
    <property type="entry name" value="MAP/MICROTUBULE AFFINITY-REGULATING KINASE"/>
    <property type="match status" value="1"/>
</dbReference>
<evidence type="ECO:0000256" key="15">
    <source>
        <dbReference type="PROSITE-ProRule" id="PRU10141"/>
    </source>
</evidence>
<keyword evidence="9 15" id="KW-0547">Nucleotide-binding</keyword>
<keyword evidence="7" id="KW-0808">Transferase</keyword>
<keyword evidence="12" id="KW-0460">Magnesium</keyword>
<evidence type="ECO:0000256" key="11">
    <source>
        <dbReference type="ARBA" id="ARBA00022840"/>
    </source>
</evidence>
<evidence type="ECO:0000256" key="3">
    <source>
        <dbReference type="ARBA" id="ARBA00012513"/>
    </source>
</evidence>
<evidence type="ECO:0000256" key="1">
    <source>
        <dbReference type="ARBA" id="ARBA00001946"/>
    </source>
</evidence>
<evidence type="ECO:0000256" key="7">
    <source>
        <dbReference type="ARBA" id="ARBA00022679"/>
    </source>
</evidence>
<dbReference type="AlphaFoldDB" id="F6SFP2"/>
<comment type="subcellular location">
    <subcellularLocation>
        <location evidence="2">Cytoplasm</location>
    </subcellularLocation>
</comment>
<dbReference type="HOGENOM" id="CLU_000288_87_2_1"/>
<keyword evidence="20" id="KW-1185">Reference proteome</keyword>
<dbReference type="Pfam" id="PF23312">
    <property type="entry name" value="UBA_SIK3"/>
    <property type="match status" value="1"/>
</dbReference>
<keyword evidence="8" id="KW-0479">Metal-binding</keyword>
<keyword evidence="4" id="KW-0963">Cytoplasm</keyword>
<dbReference type="OrthoDB" id="193931at2759"/>
<dbReference type="STRING" id="7719.ENSCINP00000012445"/>
<reference evidence="19" key="3">
    <citation type="submission" date="2025-09" db="UniProtKB">
        <authorList>
            <consortium name="Ensembl"/>
        </authorList>
    </citation>
    <scope>IDENTIFICATION</scope>
</reference>
<dbReference type="InterPro" id="IPR008271">
    <property type="entry name" value="Ser/Thr_kinase_AS"/>
</dbReference>
<evidence type="ECO:0000256" key="10">
    <source>
        <dbReference type="ARBA" id="ARBA00022777"/>
    </source>
</evidence>
<evidence type="ECO:0000259" key="18">
    <source>
        <dbReference type="PROSITE" id="PS50030"/>
    </source>
</evidence>
<dbReference type="RefSeq" id="XP_018671062.1">
    <property type="nucleotide sequence ID" value="XM_018815517.2"/>
</dbReference>
<dbReference type="InParanoid" id="F6SFP2"/>
<feature type="region of interest" description="Disordered" evidence="16">
    <location>
        <begin position="806"/>
        <end position="835"/>
    </location>
</feature>
<evidence type="ECO:0000259" key="17">
    <source>
        <dbReference type="PROSITE" id="PS50011"/>
    </source>
</evidence>
<feature type="domain" description="UBA" evidence="18">
    <location>
        <begin position="293"/>
        <end position="333"/>
    </location>
</feature>
<dbReference type="PROSITE" id="PS50030">
    <property type="entry name" value="UBA"/>
    <property type="match status" value="1"/>
</dbReference>
<dbReference type="PROSITE" id="PS00108">
    <property type="entry name" value="PROTEIN_KINASE_ST"/>
    <property type="match status" value="1"/>
</dbReference>
<evidence type="ECO:0000313" key="19">
    <source>
        <dbReference type="Ensembl" id="ENSCINP00000012445.3"/>
    </source>
</evidence>
<dbReference type="SUPFAM" id="SSF56112">
    <property type="entry name" value="Protein kinase-like (PK-like)"/>
    <property type="match status" value="1"/>
</dbReference>
<dbReference type="CDD" id="cd14338">
    <property type="entry name" value="UBA_SIK"/>
    <property type="match status" value="1"/>
</dbReference>
<dbReference type="EC" id="2.7.11.1" evidence="3"/>
<evidence type="ECO:0000256" key="2">
    <source>
        <dbReference type="ARBA" id="ARBA00004496"/>
    </source>
</evidence>
<evidence type="ECO:0000256" key="14">
    <source>
        <dbReference type="ARBA" id="ARBA00048679"/>
    </source>
</evidence>
<evidence type="ECO:0000256" key="13">
    <source>
        <dbReference type="ARBA" id="ARBA00047899"/>
    </source>
</evidence>